<dbReference type="AlphaFoldDB" id="A0A086J2X2"/>
<keyword evidence="2" id="KW-1185">Reference proteome</keyword>
<sequence length="130" mass="15269">MDRRIRILAACTVQYFHENKMYPGILSRLGSVLASKLLIHHNIRQDTRTGEIINKKILPLLGWREGTRATSKATKREIIRLQEKWTASTPEMNIPLLPEVVQRVFWAREKEVRLEVQQDMKKRIVIVIIE</sequence>
<evidence type="ECO:0000313" key="1">
    <source>
        <dbReference type="EMBL" id="KFG26490.1"/>
    </source>
</evidence>
<dbReference type="Proteomes" id="UP000054524">
    <property type="component" value="Unassembled WGS sequence"/>
</dbReference>
<accession>A0A086J2X2</accession>
<comment type="caution">
    <text evidence="1">The sequence shown here is derived from an EMBL/GenBank/DDBJ whole genome shotgun (WGS) entry which is preliminary data.</text>
</comment>
<reference evidence="1 2" key="1">
    <citation type="journal article" date="2014" name="Genome Announc.">
        <title>Genome Sequence of the Microsporidian Species Nematocida sp1 Strain ERTm6 (ATCC PRA-372).</title>
        <authorList>
            <person name="Bakowski M.A."/>
            <person name="Priest M."/>
            <person name="Young S."/>
            <person name="Cuomo C.A."/>
            <person name="Troemel E.R."/>
        </authorList>
    </citation>
    <scope>NUCLEOTIDE SEQUENCE [LARGE SCALE GENOMIC DNA]</scope>
    <source>
        <strain evidence="1 2">ERTm6</strain>
    </source>
</reference>
<dbReference type="HOGENOM" id="CLU_1938711_0_0_1"/>
<dbReference type="EMBL" id="AKIJ01000002">
    <property type="protein sequence ID" value="KFG26490.1"/>
    <property type="molecule type" value="Genomic_DNA"/>
</dbReference>
<dbReference type="RefSeq" id="XP_052905045.1">
    <property type="nucleotide sequence ID" value="XM_053048285.1"/>
</dbReference>
<name>A0A086J2X2_NEMA1</name>
<gene>
    <name evidence="1" type="ORF">NESG_00636</name>
</gene>
<dbReference type="GeneID" id="77675609"/>
<proteinExistence type="predicted"/>
<evidence type="ECO:0000313" key="2">
    <source>
        <dbReference type="Proteomes" id="UP000054524"/>
    </source>
</evidence>
<organism evidence="1 2">
    <name type="scientific">Nematocida ausubeli (strain ATCC PRA-371 / ERTm2)</name>
    <name type="common">Nematode killer fungus</name>
    <dbReference type="NCBI Taxonomy" id="1913371"/>
    <lineage>
        <taxon>Eukaryota</taxon>
        <taxon>Fungi</taxon>
        <taxon>Fungi incertae sedis</taxon>
        <taxon>Microsporidia</taxon>
        <taxon>Nematocida</taxon>
    </lineage>
</organism>
<protein>
    <submittedName>
        <fullName evidence="1">Uncharacterized protein</fullName>
    </submittedName>
</protein>